<protein>
    <recommendedName>
        <fullName evidence="1">Small ribosomal subunit protein mS35 mitochondrial conserved domain-containing protein</fullName>
    </recommendedName>
</protein>
<keyword evidence="3" id="KW-1185">Reference proteome</keyword>
<dbReference type="FunCoup" id="F6PZ15">
    <property type="interactions" value="64"/>
</dbReference>
<dbReference type="GO" id="GO:0032543">
    <property type="term" value="P:mitochondrial translation"/>
    <property type="evidence" value="ECO:0007669"/>
    <property type="project" value="InterPro"/>
</dbReference>
<dbReference type="GO" id="GO:0003735">
    <property type="term" value="F:structural constituent of ribosome"/>
    <property type="evidence" value="ECO:0000318"/>
    <property type="project" value="GO_Central"/>
</dbReference>
<evidence type="ECO:0000313" key="2">
    <source>
        <dbReference type="Ensembl" id="ENSCINP00000011874.3"/>
    </source>
</evidence>
<dbReference type="InterPro" id="IPR019349">
    <property type="entry name" value="Ribosomal_mS35_mit"/>
</dbReference>
<organism evidence="2 3">
    <name type="scientific">Ciona intestinalis</name>
    <name type="common">Transparent sea squirt</name>
    <name type="synonym">Ascidia intestinalis</name>
    <dbReference type="NCBI Taxonomy" id="7719"/>
    <lineage>
        <taxon>Eukaryota</taxon>
        <taxon>Metazoa</taxon>
        <taxon>Chordata</taxon>
        <taxon>Tunicata</taxon>
        <taxon>Ascidiacea</taxon>
        <taxon>Phlebobranchia</taxon>
        <taxon>Cionidae</taxon>
        <taxon>Ciona</taxon>
    </lineage>
</organism>
<evidence type="ECO:0000313" key="3">
    <source>
        <dbReference type="Proteomes" id="UP000008144"/>
    </source>
</evidence>
<feature type="domain" description="Small ribosomal subunit protein mS35 mitochondrial conserved" evidence="1">
    <location>
        <begin position="115"/>
        <end position="186"/>
    </location>
</feature>
<dbReference type="Pfam" id="PF10213">
    <property type="entry name" value="MRP-S28"/>
    <property type="match status" value="1"/>
</dbReference>
<dbReference type="GO" id="GO:0005763">
    <property type="term" value="C:mitochondrial small ribosomal subunit"/>
    <property type="evidence" value="ECO:0000318"/>
    <property type="project" value="GO_Central"/>
</dbReference>
<dbReference type="EMBL" id="EAAA01001210">
    <property type="status" value="NOT_ANNOTATED_CDS"/>
    <property type="molecule type" value="Genomic_DNA"/>
</dbReference>
<dbReference type="GeneTree" id="ENSGT00390000003443"/>
<dbReference type="Proteomes" id="UP000008144">
    <property type="component" value="Chromosome 14"/>
</dbReference>
<dbReference type="PANTHER" id="PTHR13490:SF0">
    <property type="entry name" value="SMALL RIBOSOMAL SUBUNIT PROTEIN MS35"/>
    <property type="match status" value="1"/>
</dbReference>
<dbReference type="PANTHER" id="PTHR13490">
    <property type="entry name" value="MITOCHONDRIAL 28S RIBOSOMAL PROTEIN S28"/>
    <property type="match status" value="1"/>
</dbReference>
<dbReference type="Ensembl" id="ENSCINT00000011874.3">
    <property type="protein sequence ID" value="ENSCINP00000011874.3"/>
    <property type="gene ID" value="ENSCING00000005753.3"/>
</dbReference>
<reference evidence="2" key="4">
    <citation type="submission" date="2025-09" db="UniProtKB">
        <authorList>
            <consortium name="Ensembl"/>
        </authorList>
    </citation>
    <scope>IDENTIFICATION</scope>
</reference>
<dbReference type="AlphaFoldDB" id="F6PZ15"/>
<dbReference type="STRING" id="7719.ENSCINP00000011874"/>
<reference evidence="2" key="3">
    <citation type="submission" date="2025-08" db="UniProtKB">
        <authorList>
            <consortium name="Ensembl"/>
        </authorList>
    </citation>
    <scope>IDENTIFICATION</scope>
</reference>
<proteinExistence type="predicted"/>
<name>F6PZ15_CIOIN</name>
<sequence>RIARHPSFLADTLEGEWSDIWPLPNQFNPYLVPLPLRMGHTQKFCVSPDKYTSVELLKVQNFLHLTPPAIKKHCAALKKFCTPFPKELETQQDCEREFPVETHTVDYVAAGKTPRNPAARVVTKTIRLSNLVLDHHARLKLTQLAGKERYNRSNDILTIKVDRCPVKKQNKDFADYLLTALYFESWKTEPWESKEHTSHSDGYYWWEDSASYQNVKNLSLSWDSPTVEKYRESVRELKLEPEPEKLGILTEERKEAVSNYKDSVIKLLNL</sequence>
<accession>F6PZ15</accession>
<dbReference type="OMA" id="TIRTDRC"/>
<evidence type="ECO:0000259" key="1">
    <source>
        <dbReference type="Pfam" id="PF10213"/>
    </source>
</evidence>
<reference evidence="2" key="2">
    <citation type="journal article" date="2008" name="Genome Biol.">
        <title>Improved genome assembly and evidence-based global gene model set for the chordate Ciona intestinalis: new insight into intron and operon populations.</title>
        <authorList>
            <person name="Satou Y."/>
            <person name="Mineta K."/>
            <person name="Ogasawara M."/>
            <person name="Sasakura Y."/>
            <person name="Shoguchi E."/>
            <person name="Ueno K."/>
            <person name="Yamada L."/>
            <person name="Matsumoto J."/>
            <person name="Wasserscheid J."/>
            <person name="Dewar K."/>
            <person name="Wiley G.B."/>
            <person name="Macmil S.L."/>
            <person name="Roe B.A."/>
            <person name="Zeller R.W."/>
            <person name="Hastings K.E."/>
            <person name="Lemaire P."/>
            <person name="Lindquist E."/>
            <person name="Endo T."/>
            <person name="Hotta K."/>
            <person name="Inaba K."/>
        </authorList>
    </citation>
    <scope>NUCLEOTIDE SEQUENCE [LARGE SCALE GENOMIC DNA]</scope>
    <source>
        <strain evidence="2">wild type</strain>
    </source>
</reference>
<dbReference type="InterPro" id="IPR039848">
    <property type="entry name" value="Ribosomal_mS35_mt"/>
</dbReference>
<dbReference type="InParanoid" id="F6PZ15"/>
<dbReference type="HOGENOM" id="CLU_060973_0_1_1"/>
<reference evidence="3" key="1">
    <citation type="journal article" date="2002" name="Science">
        <title>The draft genome of Ciona intestinalis: insights into chordate and vertebrate origins.</title>
        <authorList>
            <person name="Dehal P."/>
            <person name="Satou Y."/>
            <person name="Campbell R.K."/>
            <person name="Chapman J."/>
            <person name="Degnan B."/>
            <person name="De Tomaso A."/>
            <person name="Davidson B."/>
            <person name="Di Gregorio A."/>
            <person name="Gelpke M."/>
            <person name="Goodstein D.M."/>
            <person name="Harafuji N."/>
            <person name="Hastings K.E."/>
            <person name="Ho I."/>
            <person name="Hotta K."/>
            <person name="Huang W."/>
            <person name="Kawashima T."/>
            <person name="Lemaire P."/>
            <person name="Martinez D."/>
            <person name="Meinertzhagen I.A."/>
            <person name="Necula S."/>
            <person name="Nonaka M."/>
            <person name="Putnam N."/>
            <person name="Rash S."/>
            <person name="Saiga H."/>
            <person name="Satake M."/>
            <person name="Terry A."/>
            <person name="Yamada L."/>
            <person name="Wang H.G."/>
            <person name="Awazu S."/>
            <person name="Azumi K."/>
            <person name="Boore J."/>
            <person name="Branno M."/>
            <person name="Chin-Bow S."/>
            <person name="DeSantis R."/>
            <person name="Doyle S."/>
            <person name="Francino P."/>
            <person name="Keys D.N."/>
            <person name="Haga S."/>
            <person name="Hayashi H."/>
            <person name="Hino K."/>
            <person name="Imai K.S."/>
            <person name="Inaba K."/>
            <person name="Kano S."/>
            <person name="Kobayashi K."/>
            <person name="Kobayashi M."/>
            <person name="Lee B.I."/>
            <person name="Makabe K.W."/>
            <person name="Manohar C."/>
            <person name="Matassi G."/>
            <person name="Medina M."/>
            <person name="Mochizuki Y."/>
            <person name="Mount S."/>
            <person name="Morishita T."/>
            <person name="Miura S."/>
            <person name="Nakayama A."/>
            <person name="Nishizaka S."/>
            <person name="Nomoto H."/>
            <person name="Ohta F."/>
            <person name="Oishi K."/>
            <person name="Rigoutsos I."/>
            <person name="Sano M."/>
            <person name="Sasaki A."/>
            <person name="Sasakura Y."/>
            <person name="Shoguchi E."/>
            <person name="Shin-i T."/>
            <person name="Spagnuolo A."/>
            <person name="Stainier D."/>
            <person name="Suzuki M.M."/>
            <person name="Tassy O."/>
            <person name="Takatori N."/>
            <person name="Tokuoka M."/>
            <person name="Yagi K."/>
            <person name="Yoshizaki F."/>
            <person name="Wada S."/>
            <person name="Zhang C."/>
            <person name="Hyatt P.D."/>
            <person name="Larimer F."/>
            <person name="Detter C."/>
            <person name="Doggett N."/>
            <person name="Glavina T."/>
            <person name="Hawkins T."/>
            <person name="Richardson P."/>
            <person name="Lucas S."/>
            <person name="Kohara Y."/>
            <person name="Levine M."/>
            <person name="Satoh N."/>
            <person name="Rokhsar D.S."/>
        </authorList>
    </citation>
    <scope>NUCLEOTIDE SEQUENCE [LARGE SCALE GENOMIC DNA]</scope>
</reference>